<proteinExistence type="predicted"/>
<dbReference type="PANTHER" id="PTHR21310">
    <property type="entry name" value="AMINOGLYCOSIDE PHOSPHOTRANSFERASE-RELATED-RELATED"/>
    <property type="match status" value="1"/>
</dbReference>
<dbReference type="SUPFAM" id="SSF56112">
    <property type="entry name" value="Protein kinase-like (PK-like)"/>
    <property type="match status" value="1"/>
</dbReference>
<comment type="caution">
    <text evidence="2">The sequence shown here is derived from an EMBL/GenBank/DDBJ whole genome shotgun (WGS) entry which is preliminary data.</text>
</comment>
<sequence>MGRRSEDVRELVAAYLHGYEVRSVTLLGEGEDNVAYEVNGELIVRFGKDSDAEERAGRVEGEARLLTAVAGLAPLPVPEPCFTVAHEGCLAYFKLPGVPLIDLPLRERSERSGSVGAVLGELLTALHAVRHDEATGLVEVDDYPKDLWLREAAEAYAAVGDRVPQTHRPAVAEFLAAPPPTDGYDLVFSHNDLGIEHVLVDPATGTVTGVIDWSDAAIVDPAYDFGLLYRDLGPHALDRALAGYRAEAPDRQALRARATFYARCTVFTDLAYGIETGHDEYLHKSLAALEWLFPPQAAPSR</sequence>
<dbReference type="GO" id="GO:0016301">
    <property type="term" value="F:kinase activity"/>
    <property type="evidence" value="ECO:0007669"/>
    <property type="project" value="UniProtKB-KW"/>
</dbReference>
<reference evidence="2 3" key="1">
    <citation type="submission" date="2020-08" db="EMBL/GenBank/DDBJ databases">
        <title>Sequencing the genomes of 1000 actinobacteria strains.</title>
        <authorList>
            <person name="Klenk H.-P."/>
        </authorList>
    </citation>
    <scope>NUCLEOTIDE SEQUENCE [LARGE SCALE GENOMIC DNA]</scope>
    <source>
        <strain evidence="2 3">DSM 45823</strain>
    </source>
</reference>
<dbReference type="AlphaFoldDB" id="A0A7W3MUG7"/>
<dbReference type="Proteomes" id="UP000539313">
    <property type="component" value="Unassembled WGS sequence"/>
</dbReference>
<dbReference type="Gene3D" id="3.90.1200.10">
    <property type="match status" value="1"/>
</dbReference>
<feature type="domain" description="Aminoglycoside phosphotransferase" evidence="1">
    <location>
        <begin position="24"/>
        <end position="255"/>
    </location>
</feature>
<keyword evidence="3" id="KW-1185">Reference proteome</keyword>
<dbReference type="Gene3D" id="3.30.200.20">
    <property type="entry name" value="Phosphorylase Kinase, domain 1"/>
    <property type="match status" value="1"/>
</dbReference>
<dbReference type="Pfam" id="PF01636">
    <property type="entry name" value="APH"/>
    <property type="match status" value="1"/>
</dbReference>
<keyword evidence="2" id="KW-0808">Transferase</keyword>
<evidence type="ECO:0000313" key="3">
    <source>
        <dbReference type="Proteomes" id="UP000539313"/>
    </source>
</evidence>
<dbReference type="RefSeq" id="WP_182704264.1">
    <property type="nucleotide sequence ID" value="NZ_JACJII010000001.1"/>
</dbReference>
<evidence type="ECO:0000259" key="1">
    <source>
        <dbReference type="Pfam" id="PF01636"/>
    </source>
</evidence>
<dbReference type="EMBL" id="JACJII010000001">
    <property type="protein sequence ID" value="MBA9002135.1"/>
    <property type="molecule type" value="Genomic_DNA"/>
</dbReference>
<dbReference type="InterPro" id="IPR002575">
    <property type="entry name" value="Aminoglycoside_PTrfase"/>
</dbReference>
<keyword evidence="2" id="KW-0418">Kinase</keyword>
<name>A0A7W3MUG7_9ACTN</name>
<accession>A0A7W3MUG7</accession>
<dbReference type="InterPro" id="IPR011009">
    <property type="entry name" value="Kinase-like_dom_sf"/>
</dbReference>
<evidence type="ECO:0000313" key="2">
    <source>
        <dbReference type="EMBL" id="MBA9002135.1"/>
    </source>
</evidence>
<gene>
    <name evidence="2" type="ORF">HNR21_001017</name>
</gene>
<protein>
    <submittedName>
        <fullName evidence="2">Aminoglycoside phosphotransferase (APT) family kinase protein</fullName>
    </submittedName>
</protein>
<organism evidence="2 3">
    <name type="scientific">Thermomonospora cellulosilytica</name>
    <dbReference type="NCBI Taxonomy" id="1411118"/>
    <lineage>
        <taxon>Bacteria</taxon>
        <taxon>Bacillati</taxon>
        <taxon>Actinomycetota</taxon>
        <taxon>Actinomycetes</taxon>
        <taxon>Streptosporangiales</taxon>
        <taxon>Thermomonosporaceae</taxon>
        <taxon>Thermomonospora</taxon>
    </lineage>
</organism>
<dbReference type="InterPro" id="IPR051678">
    <property type="entry name" value="AGP_Transferase"/>
</dbReference>